<dbReference type="EMBL" id="CAJVRL010000052">
    <property type="protein sequence ID" value="CAG8953802.1"/>
    <property type="molecule type" value="Genomic_DNA"/>
</dbReference>
<feature type="compositionally biased region" description="Basic and acidic residues" evidence="1">
    <location>
        <begin position="439"/>
        <end position="462"/>
    </location>
</feature>
<feature type="compositionally biased region" description="Basic and acidic residues" evidence="1">
    <location>
        <begin position="609"/>
        <end position="679"/>
    </location>
</feature>
<feature type="compositionally biased region" description="Gly residues" evidence="1">
    <location>
        <begin position="683"/>
        <end position="695"/>
    </location>
</feature>
<dbReference type="AlphaFoldDB" id="A0A9N9KYH1"/>
<reference evidence="2" key="1">
    <citation type="submission" date="2021-07" db="EMBL/GenBank/DDBJ databases">
        <authorList>
            <person name="Durling M."/>
        </authorList>
    </citation>
    <scope>NUCLEOTIDE SEQUENCE</scope>
</reference>
<feature type="region of interest" description="Disordered" evidence="1">
    <location>
        <begin position="562"/>
        <end position="695"/>
    </location>
</feature>
<feature type="compositionally biased region" description="Polar residues" evidence="1">
    <location>
        <begin position="352"/>
        <end position="369"/>
    </location>
</feature>
<gene>
    <name evidence="2" type="ORF">HYFRA_00006694</name>
</gene>
<evidence type="ECO:0000313" key="2">
    <source>
        <dbReference type="EMBL" id="CAG8953802.1"/>
    </source>
</evidence>
<sequence length="695" mass="77620">MARVTRSRKIEIAEDPISIALETPLPNTPTGQLPLNDISSDIGENNMPTEVTSVPSQLRQLKAAYRNAIGAGKKSKKVKNKKKDQVDVEQQENIGDGHAAMNDENAELEAVHQLDTLAHEDLAQSYTPTTPNATSNLVPELQNRAVRMTRHQLALQQAGQYISTHFVTSDQYFTDHHLYKDTPFLNDVGGFTTDAFRDSKLYLPNSDDGLNHTNEELAKSMSETTTEISYGQISEPVVDEQDIQDFETPKKETLQTPVNSVRRTLEEVERTCEKEQIQTQDNSDEEDSFVRQITSRTPAKPTSRIEDSLEALDQFEEELDAISQAALAEGMSAEKAKRTPPKTRESMGPREGSTTSNRHSSPPKQTPSKYGSMRVKPATVKPSPSVKKASSMVFRKPVDEQKAQPSVKTAGRRPMSVFEPVKSTKPLTRSNFELPGEAVARKLKEQREARLAQRESSEEVLQRSKSVSGPKTTKSTKPPTRPTFELPGEALSRRKREAQEARLRAEEEEQRQRREFKARPVRKSIVPDFVPRETIASRARQSKVGIENMDGELSVAKRDSVGAHRPSLHQVSMANTSAPRAPGANPQPIVRKPSTTSGPSMSGLYIERNFSDKDVQVQRQRAREIYNRDAKLIEEQEKEKQEREAAAKRAREEAAERGRQASREWAEKQRARKLAEGDKGMSTGYGPGGQLGLRG</sequence>
<keyword evidence="3" id="KW-1185">Reference proteome</keyword>
<organism evidence="2 3">
    <name type="scientific">Hymenoscyphus fraxineus</name>
    <dbReference type="NCBI Taxonomy" id="746836"/>
    <lineage>
        <taxon>Eukaryota</taxon>
        <taxon>Fungi</taxon>
        <taxon>Dikarya</taxon>
        <taxon>Ascomycota</taxon>
        <taxon>Pezizomycotina</taxon>
        <taxon>Leotiomycetes</taxon>
        <taxon>Helotiales</taxon>
        <taxon>Helotiaceae</taxon>
        <taxon>Hymenoscyphus</taxon>
    </lineage>
</organism>
<accession>A0A9N9KYH1</accession>
<comment type="caution">
    <text evidence="2">The sequence shown here is derived from an EMBL/GenBank/DDBJ whole genome shotgun (WGS) entry which is preliminary data.</text>
</comment>
<feature type="compositionally biased region" description="Basic and acidic residues" evidence="1">
    <location>
        <begin position="332"/>
        <end position="348"/>
    </location>
</feature>
<proteinExistence type="predicted"/>
<dbReference type="Proteomes" id="UP000696280">
    <property type="component" value="Unassembled WGS sequence"/>
</dbReference>
<dbReference type="OrthoDB" id="3946796at2759"/>
<evidence type="ECO:0000313" key="3">
    <source>
        <dbReference type="Proteomes" id="UP000696280"/>
    </source>
</evidence>
<feature type="compositionally biased region" description="Low complexity" evidence="1">
    <location>
        <begin position="464"/>
        <end position="478"/>
    </location>
</feature>
<feature type="compositionally biased region" description="Polar residues" evidence="1">
    <location>
        <begin position="569"/>
        <end position="578"/>
    </location>
</feature>
<name>A0A9N9KYH1_9HELO</name>
<feature type="region of interest" description="Disordered" evidence="1">
    <location>
        <begin position="328"/>
        <end position="519"/>
    </location>
</feature>
<feature type="compositionally biased region" description="Basic and acidic residues" evidence="1">
    <location>
        <begin position="497"/>
        <end position="518"/>
    </location>
</feature>
<evidence type="ECO:0000256" key="1">
    <source>
        <dbReference type="SAM" id="MobiDB-lite"/>
    </source>
</evidence>
<feature type="region of interest" description="Disordered" evidence="1">
    <location>
        <begin position="272"/>
        <end position="305"/>
    </location>
</feature>
<protein>
    <submittedName>
        <fullName evidence="2">Uncharacterized protein</fullName>
    </submittedName>
</protein>
<feature type="compositionally biased region" description="Low complexity" evidence="1">
    <location>
        <begin position="380"/>
        <end position="391"/>
    </location>
</feature>